<dbReference type="InterPro" id="IPR025157">
    <property type="entry name" value="Hemagglutinin_rpt"/>
</dbReference>
<dbReference type="AlphaFoldDB" id="A0A6G8JFV9"/>
<dbReference type="GO" id="GO:0003824">
    <property type="term" value="F:catalytic activity"/>
    <property type="evidence" value="ECO:0007669"/>
    <property type="project" value="UniProtKB-ARBA"/>
</dbReference>
<reference evidence="2 3" key="1">
    <citation type="submission" date="2016-03" db="EMBL/GenBank/DDBJ databases">
        <authorList>
            <person name="Bojesen A.M."/>
            <person name="Planet P."/>
            <person name="Hansen M.J."/>
        </authorList>
    </citation>
    <scope>NUCLEOTIDE SEQUENCE [LARGE SCALE GENOMIC DNA]</scope>
    <source>
        <strain evidence="2 3">B 234/94</strain>
    </source>
</reference>
<name>A0A6G8JFV9_9PAST</name>
<evidence type="ECO:0000313" key="2">
    <source>
        <dbReference type="EMBL" id="QIM65959.1"/>
    </source>
</evidence>
<dbReference type="KEGG" id="mgra:A4G16_00470"/>
<dbReference type="Pfam" id="PF13332">
    <property type="entry name" value="Fil_haemagg_2"/>
    <property type="match status" value="1"/>
</dbReference>
<evidence type="ECO:0000256" key="1">
    <source>
        <dbReference type="SAM" id="MobiDB-lite"/>
    </source>
</evidence>
<organism evidence="2 3">
    <name type="scientific">Mannheimia granulomatis</name>
    <dbReference type="NCBI Taxonomy" id="85402"/>
    <lineage>
        <taxon>Bacteria</taxon>
        <taxon>Pseudomonadati</taxon>
        <taxon>Pseudomonadota</taxon>
        <taxon>Gammaproteobacteria</taxon>
        <taxon>Pasteurellales</taxon>
        <taxon>Pasteurellaceae</taxon>
        <taxon>Mannheimia</taxon>
    </lineage>
</organism>
<accession>A0A6G8JFV9</accession>
<feature type="compositionally biased region" description="Low complexity" evidence="1">
    <location>
        <begin position="36"/>
        <end position="55"/>
    </location>
</feature>
<dbReference type="Proteomes" id="UP000501366">
    <property type="component" value="Chromosome"/>
</dbReference>
<proteinExistence type="predicted"/>
<protein>
    <submittedName>
        <fullName evidence="2">Uncharacterized protein</fullName>
    </submittedName>
</protein>
<dbReference type="EMBL" id="CP015030">
    <property type="protein sequence ID" value="QIM65959.1"/>
    <property type="molecule type" value="Genomic_DNA"/>
</dbReference>
<gene>
    <name evidence="2" type="ORF">A4G16_00470</name>
</gene>
<sequence>MNEAYDTAQKAAKVVEALKLNGDTAEKLANSDAKLSVSVGSSKSVSTSHTQQTTHKGSELEAGKVIVRAMDGDNTIAGSKINARHTELEGNNVNLLATTDSQGNRSDNKSSWSVGAFLGKSQGANGFGLEGAVGILTSWS</sequence>
<feature type="region of interest" description="Disordered" evidence="1">
    <location>
        <begin position="36"/>
        <end position="62"/>
    </location>
</feature>
<evidence type="ECO:0000313" key="3">
    <source>
        <dbReference type="Proteomes" id="UP000501366"/>
    </source>
</evidence>